<dbReference type="SMART" id="SM00538">
    <property type="entry name" value="POP4"/>
    <property type="match status" value="1"/>
</dbReference>
<evidence type="ECO:0000313" key="10">
    <source>
        <dbReference type="EMBL" id="KND91553.1"/>
    </source>
</evidence>
<comment type="caution">
    <text evidence="10">The sequence shown here is derived from an EMBL/GenBank/DDBJ whole genome shotgun (WGS) entry which is preliminary data.</text>
</comment>
<reference evidence="10 11" key="1">
    <citation type="journal article" date="2015" name="BMC Genomics">
        <title>The genome of the truffle-parasite Tolypocladium ophioglossoides and the evolution of antifungal peptaibiotics.</title>
        <authorList>
            <person name="Quandt C.A."/>
            <person name="Bushley K.E."/>
            <person name="Spatafora J.W."/>
        </authorList>
    </citation>
    <scope>NUCLEOTIDE SEQUENCE [LARGE SCALE GENOMIC DNA]</scope>
    <source>
        <strain evidence="10 11">CBS 100239</strain>
    </source>
</reference>
<evidence type="ECO:0000256" key="1">
    <source>
        <dbReference type="ARBA" id="ARBA00004123"/>
    </source>
</evidence>
<gene>
    <name evidence="10" type="ORF">TOPH_03673</name>
</gene>
<dbReference type="PANTHER" id="PTHR13348">
    <property type="entry name" value="RIBONUCLEASE P SUBUNIT P29"/>
    <property type="match status" value="1"/>
</dbReference>
<dbReference type="Proteomes" id="UP000036947">
    <property type="component" value="Unassembled WGS sequence"/>
</dbReference>
<keyword evidence="7" id="KW-0378">Hydrolase</keyword>
<dbReference type="GO" id="GO:0033204">
    <property type="term" value="F:ribonuclease P RNA binding"/>
    <property type="evidence" value="ECO:0007669"/>
    <property type="project" value="InterPro"/>
</dbReference>
<dbReference type="InterPro" id="IPR036980">
    <property type="entry name" value="RNase_P/MRP_Rpp29_sf"/>
</dbReference>
<organism evidence="10 11">
    <name type="scientific">Tolypocladium ophioglossoides (strain CBS 100239)</name>
    <name type="common">Snaketongue truffleclub</name>
    <name type="synonym">Elaphocordyceps ophioglossoides</name>
    <dbReference type="NCBI Taxonomy" id="1163406"/>
    <lineage>
        <taxon>Eukaryota</taxon>
        <taxon>Fungi</taxon>
        <taxon>Dikarya</taxon>
        <taxon>Ascomycota</taxon>
        <taxon>Pezizomycotina</taxon>
        <taxon>Sordariomycetes</taxon>
        <taxon>Hypocreomycetidae</taxon>
        <taxon>Hypocreales</taxon>
        <taxon>Ophiocordycipitaceae</taxon>
        <taxon>Tolypocladium</taxon>
    </lineage>
</organism>
<evidence type="ECO:0000256" key="6">
    <source>
        <dbReference type="ARBA" id="ARBA00022759"/>
    </source>
</evidence>
<comment type="similarity">
    <text evidence="2">Belongs to the eukaryotic/archaeal RNase P protein component 1 family.</text>
</comment>
<evidence type="ECO:0000256" key="2">
    <source>
        <dbReference type="ARBA" id="ARBA00006181"/>
    </source>
</evidence>
<dbReference type="Gene3D" id="2.30.30.210">
    <property type="entry name" value="Ribonuclease P/MRP, subunit p29"/>
    <property type="match status" value="1"/>
</dbReference>
<dbReference type="Pfam" id="PF01868">
    <property type="entry name" value="RNase_P-MRP_p29"/>
    <property type="match status" value="1"/>
</dbReference>
<evidence type="ECO:0000256" key="3">
    <source>
        <dbReference type="ARBA" id="ARBA00022490"/>
    </source>
</evidence>
<dbReference type="GO" id="GO:0030677">
    <property type="term" value="C:ribonuclease P complex"/>
    <property type="evidence" value="ECO:0007669"/>
    <property type="project" value="InterPro"/>
</dbReference>
<keyword evidence="6" id="KW-0255">Endonuclease</keyword>
<dbReference type="InterPro" id="IPR023538">
    <property type="entry name" value="RNP1"/>
</dbReference>
<dbReference type="GO" id="GO:0000172">
    <property type="term" value="C:ribonuclease MRP complex"/>
    <property type="evidence" value="ECO:0007669"/>
    <property type="project" value="InterPro"/>
</dbReference>
<dbReference type="InterPro" id="IPR002730">
    <property type="entry name" value="Rpp29/RNP1"/>
</dbReference>
<sequence>MASSTDHQQRDQQRATQDLLARAHSPDSANRIYSDKIQHRSLHLRPSSPPPAVLNARAARRKARETAKAQSRVQPKPLSSRERRQLGLQDIPRAGHRYDIYEPLNELWRGYAREVLGNDIFTGGPTAAAKLASAELHGALAEVVRSRCPGRVGIKGIVVRDRKFVLEIITRKRGLKVVPKEGTTFRIEVPADDTPEQDKKKTPFAFEVLGDQLMLRSADRANRKFKMHFLNNL</sequence>
<dbReference type="InterPro" id="IPR016848">
    <property type="entry name" value="RNase_P/MRP_Rpp29-subunit"/>
</dbReference>
<feature type="region of interest" description="Disordered" evidence="9">
    <location>
        <begin position="1"/>
        <end position="89"/>
    </location>
</feature>
<accession>A0A0L0NBW1</accession>
<evidence type="ECO:0000256" key="4">
    <source>
        <dbReference type="ARBA" id="ARBA00022694"/>
    </source>
</evidence>
<keyword evidence="3" id="KW-0963">Cytoplasm</keyword>
<name>A0A0L0NBW1_TOLOC</name>
<dbReference type="SUPFAM" id="SSF101744">
    <property type="entry name" value="Rof/RNase P subunit-like"/>
    <property type="match status" value="1"/>
</dbReference>
<dbReference type="EMBL" id="LFRF01000008">
    <property type="protein sequence ID" value="KND91553.1"/>
    <property type="molecule type" value="Genomic_DNA"/>
</dbReference>
<dbReference type="PANTHER" id="PTHR13348:SF0">
    <property type="entry name" value="RIBONUCLEASE P PROTEIN SUBUNIT P29"/>
    <property type="match status" value="1"/>
</dbReference>
<evidence type="ECO:0000256" key="8">
    <source>
        <dbReference type="PIRNR" id="PIRNR027081"/>
    </source>
</evidence>
<dbReference type="GO" id="GO:0005634">
    <property type="term" value="C:nucleus"/>
    <property type="evidence" value="ECO:0007669"/>
    <property type="project" value="UniProtKB-SubCell"/>
</dbReference>
<keyword evidence="11" id="KW-1185">Reference proteome</keyword>
<protein>
    <recommendedName>
        <fullName evidence="8">Ribonuclease P protein subunit</fullName>
    </recommendedName>
</protein>
<dbReference type="PIRSF" id="PIRSF027081">
    <property type="entry name" value="RNase_P/MRP_p29_subunit"/>
    <property type="match status" value="1"/>
</dbReference>
<keyword evidence="5" id="KW-0540">Nuclease</keyword>
<evidence type="ECO:0000256" key="5">
    <source>
        <dbReference type="ARBA" id="ARBA00022722"/>
    </source>
</evidence>
<dbReference type="InterPro" id="IPR023534">
    <property type="entry name" value="Rof/RNase_P-like"/>
</dbReference>
<proteinExistence type="inferred from homology"/>
<dbReference type="GO" id="GO:0004519">
    <property type="term" value="F:endonuclease activity"/>
    <property type="evidence" value="ECO:0007669"/>
    <property type="project" value="UniProtKB-KW"/>
</dbReference>
<dbReference type="GO" id="GO:0016787">
    <property type="term" value="F:hydrolase activity"/>
    <property type="evidence" value="ECO:0007669"/>
    <property type="project" value="UniProtKB-KW"/>
</dbReference>
<evidence type="ECO:0000313" key="11">
    <source>
        <dbReference type="Proteomes" id="UP000036947"/>
    </source>
</evidence>
<evidence type="ECO:0000256" key="7">
    <source>
        <dbReference type="ARBA" id="ARBA00022801"/>
    </source>
</evidence>
<dbReference type="GO" id="GO:0001682">
    <property type="term" value="P:tRNA 5'-leader removal"/>
    <property type="evidence" value="ECO:0007669"/>
    <property type="project" value="InterPro"/>
</dbReference>
<keyword evidence="8" id="KW-0539">Nucleus</keyword>
<evidence type="ECO:0000256" key="9">
    <source>
        <dbReference type="SAM" id="MobiDB-lite"/>
    </source>
</evidence>
<dbReference type="STRING" id="1163406.A0A0L0NBW1"/>
<dbReference type="GO" id="GO:0006364">
    <property type="term" value="P:rRNA processing"/>
    <property type="evidence" value="ECO:0007669"/>
    <property type="project" value="TreeGrafter"/>
</dbReference>
<keyword evidence="4 8" id="KW-0819">tRNA processing</keyword>
<dbReference type="AlphaFoldDB" id="A0A0L0NBW1"/>
<comment type="subcellular location">
    <subcellularLocation>
        <location evidence="1">Nucleus</location>
    </subcellularLocation>
</comment>
<dbReference type="HAMAP" id="MF_00754">
    <property type="entry name" value="RNase_P_1"/>
    <property type="match status" value="1"/>
</dbReference>
<dbReference type="OrthoDB" id="124041at2759"/>